<evidence type="ECO:0000313" key="2">
    <source>
        <dbReference type="Proteomes" id="UP000604046"/>
    </source>
</evidence>
<dbReference type="PANTHER" id="PTHR31723:SF10">
    <property type="entry name" value="PATHOGEN-RELATED PROTEIN"/>
    <property type="match status" value="1"/>
</dbReference>
<evidence type="ECO:0008006" key="3">
    <source>
        <dbReference type="Google" id="ProtNLM"/>
    </source>
</evidence>
<reference evidence="1" key="1">
    <citation type="submission" date="2021-02" db="EMBL/GenBank/DDBJ databases">
        <authorList>
            <person name="Dougan E. K."/>
            <person name="Rhodes N."/>
            <person name="Thang M."/>
            <person name="Chan C."/>
        </authorList>
    </citation>
    <scope>NUCLEOTIDE SEQUENCE</scope>
</reference>
<keyword evidence="2" id="KW-1185">Reference proteome</keyword>
<sequence length="257" mass="28345">MAEKKGTAVALSEESTGVPYGELIRDYEPPEGSSWRFGRPDYASVNKLYFQHRTMAHQEGSLEALVQKLVKNWQVESLHISDVHKWKTMDTAKFKLAVNGGCPCNAQFLSDVGHYSLLVGETVDFSASSVSHDGSRKIFGDAFPEGFAWEILEVYSGPPNVLFKWRHFGKYSGTYVDKAGNKHKGSGEMLNVVGMCLAKVNERLAIETLDVYYNPEDMTRPLTSTLADASQRPLPVEEADPKVGVGGCKADGKCTLM</sequence>
<dbReference type="OrthoDB" id="65445at2759"/>
<gene>
    <name evidence="1" type="ORF">SNAT2548_LOCUS23884</name>
</gene>
<name>A0A812RJV0_9DINO</name>
<organism evidence="1 2">
    <name type="scientific">Symbiodinium natans</name>
    <dbReference type="NCBI Taxonomy" id="878477"/>
    <lineage>
        <taxon>Eukaryota</taxon>
        <taxon>Sar</taxon>
        <taxon>Alveolata</taxon>
        <taxon>Dinophyceae</taxon>
        <taxon>Suessiales</taxon>
        <taxon>Symbiodiniaceae</taxon>
        <taxon>Symbiodinium</taxon>
    </lineage>
</organism>
<comment type="caution">
    <text evidence="1">The sequence shown here is derived from an EMBL/GenBank/DDBJ whole genome shotgun (WGS) entry which is preliminary data.</text>
</comment>
<dbReference type="InterPro" id="IPR053218">
    <property type="entry name" value="Pathogen-related_defense"/>
</dbReference>
<evidence type="ECO:0000313" key="1">
    <source>
        <dbReference type="EMBL" id="CAE7439577.1"/>
    </source>
</evidence>
<dbReference type="AlphaFoldDB" id="A0A812RJV0"/>
<protein>
    <recommendedName>
        <fullName evidence="3">Pathogen-related protein</fullName>
    </recommendedName>
</protein>
<dbReference type="Proteomes" id="UP000604046">
    <property type="component" value="Unassembled WGS sequence"/>
</dbReference>
<accession>A0A812RJV0</accession>
<proteinExistence type="predicted"/>
<dbReference type="PANTHER" id="PTHR31723">
    <property type="entry name" value="PATHOGENESIS-RELATED FAMILY PROTEIN"/>
    <property type="match status" value="1"/>
</dbReference>
<dbReference type="EMBL" id="CAJNDS010002338">
    <property type="protein sequence ID" value="CAE7439577.1"/>
    <property type="molecule type" value="Genomic_DNA"/>
</dbReference>